<dbReference type="InParanoid" id="B0XHL3"/>
<dbReference type="SUPFAM" id="SSF47095">
    <property type="entry name" value="HMG-box"/>
    <property type="match status" value="1"/>
</dbReference>
<evidence type="ECO:0000313" key="2">
    <source>
        <dbReference type="EnsemblMetazoa" id="CPIJ018938-PA"/>
    </source>
</evidence>
<sequence>MNGDDDDDKDVMTVWEVLTTDLVEVRGELIRTRASISVRELLAVRSSSETYVQIQASNMVSVSVKISTCVLSHPPESHQEALGTLSGVQEHAEAALDSAVDFLRHFLAPVPPWSSCDPDLHWCRCFYADHFQLLWRTCPLERCWCRFFARFESLCESASDASSLSPRHRLKFGQTEAIVERYHTILPGTETKEPQEIRSQIKSLLEHWAKLSESQNESYQRRAADAVVKYREDMPKWEKKLIASDNMDNVRRKNVLIPPPAKNAALPTKSPDMDRDMPHTIVCNSVSRTDL</sequence>
<evidence type="ECO:0000313" key="3">
    <source>
        <dbReference type="Proteomes" id="UP000002320"/>
    </source>
</evidence>
<dbReference type="VEuPathDB" id="VectorBase:CPIJ018938"/>
<name>B0XHL3_CULQU</name>
<dbReference type="HOGENOM" id="CLU_957291_0_0_1"/>
<dbReference type="KEGG" id="cqu:CpipJ_CPIJ018938"/>
<dbReference type="EnsemblMetazoa" id="CPIJ018938-RA">
    <property type="protein sequence ID" value="CPIJ018938-PA"/>
    <property type="gene ID" value="CPIJ018938"/>
</dbReference>
<gene>
    <name evidence="2" type="primary">6052966</name>
    <name evidence="1" type="ORF">CpipJ_CPIJ018938</name>
</gene>
<keyword evidence="3" id="KW-1185">Reference proteome</keyword>
<accession>B0XHL3</accession>
<dbReference type="AlphaFoldDB" id="B0XHL3"/>
<dbReference type="Gene3D" id="1.10.30.10">
    <property type="entry name" value="High mobility group box domain"/>
    <property type="match status" value="1"/>
</dbReference>
<evidence type="ECO:0000313" key="1">
    <source>
        <dbReference type="EMBL" id="EDS28486.1"/>
    </source>
</evidence>
<reference evidence="1" key="1">
    <citation type="submission" date="2007-03" db="EMBL/GenBank/DDBJ databases">
        <title>Annotation of Culex pipiens quinquefasciatus.</title>
        <authorList>
            <consortium name="The Broad Institute Genome Sequencing Platform"/>
            <person name="Atkinson P.W."/>
            <person name="Hemingway J."/>
            <person name="Christensen B.M."/>
            <person name="Higgs S."/>
            <person name="Kodira C."/>
            <person name="Hannick L."/>
            <person name="Megy K."/>
            <person name="O'Leary S."/>
            <person name="Pearson M."/>
            <person name="Haas B.J."/>
            <person name="Mauceli E."/>
            <person name="Wortman J.R."/>
            <person name="Lee N.H."/>
            <person name="Guigo R."/>
            <person name="Stanke M."/>
            <person name="Alvarado L."/>
            <person name="Amedeo P."/>
            <person name="Antoine C.H."/>
            <person name="Arensburger P."/>
            <person name="Bidwell S.L."/>
            <person name="Crawford M."/>
            <person name="Camaro F."/>
            <person name="Devon K."/>
            <person name="Engels R."/>
            <person name="Hammond M."/>
            <person name="Howarth C."/>
            <person name="Koehrsen M."/>
            <person name="Lawson D."/>
            <person name="Montgomery P."/>
            <person name="Nene V."/>
            <person name="Nusbaum C."/>
            <person name="Puiu D."/>
            <person name="Romero-Severson J."/>
            <person name="Severson D.W."/>
            <person name="Shumway M."/>
            <person name="Sisk P."/>
            <person name="Stolte C."/>
            <person name="Zeng Q."/>
            <person name="Eisenstadt E."/>
            <person name="Fraser-Liggett C."/>
            <person name="Strausberg R."/>
            <person name="Galagan J."/>
            <person name="Birren B."/>
            <person name="Collins F.H."/>
        </authorList>
    </citation>
    <scope>NUCLEOTIDE SEQUENCE [LARGE SCALE GENOMIC DNA]</scope>
    <source>
        <strain evidence="1">JHB</strain>
    </source>
</reference>
<proteinExistence type="predicted"/>
<organism>
    <name type="scientific">Culex quinquefasciatus</name>
    <name type="common">Southern house mosquito</name>
    <name type="synonym">Culex pungens</name>
    <dbReference type="NCBI Taxonomy" id="7176"/>
    <lineage>
        <taxon>Eukaryota</taxon>
        <taxon>Metazoa</taxon>
        <taxon>Ecdysozoa</taxon>
        <taxon>Arthropoda</taxon>
        <taxon>Hexapoda</taxon>
        <taxon>Insecta</taxon>
        <taxon>Pterygota</taxon>
        <taxon>Neoptera</taxon>
        <taxon>Endopterygota</taxon>
        <taxon>Diptera</taxon>
        <taxon>Nematocera</taxon>
        <taxon>Culicoidea</taxon>
        <taxon>Culicidae</taxon>
        <taxon>Culicinae</taxon>
        <taxon>Culicini</taxon>
        <taxon>Culex</taxon>
        <taxon>Culex</taxon>
    </lineage>
</organism>
<dbReference type="STRING" id="7176.B0XHL3"/>
<dbReference type="OrthoDB" id="5550281at2759"/>
<dbReference type="GO" id="GO:0005634">
    <property type="term" value="C:nucleus"/>
    <property type="evidence" value="ECO:0007669"/>
    <property type="project" value="UniProtKB-ARBA"/>
</dbReference>
<dbReference type="VEuPathDB" id="VectorBase:CQUJHB016193"/>
<reference evidence="2" key="2">
    <citation type="submission" date="2021-02" db="UniProtKB">
        <authorList>
            <consortium name="EnsemblMetazoa"/>
        </authorList>
    </citation>
    <scope>IDENTIFICATION</scope>
    <source>
        <strain evidence="2">JHB</strain>
    </source>
</reference>
<protein>
    <submittedName>
        <fullName evidence="1">Mitochondrial transcription factor A</fullName>
    </submittedName>
</protein>
<dbReference type="EMBL" id="DS233173">
    <property type="protein sequence ID" value="EDS28486.1"/>
    <property type="molecule type" value="Genomic_DNA"/>
</dbReference>
<dbReference type="InterPro" id="IPR036910">
    <property type="entry name" value="HMG_box_dom_sf"/>
</dbReference>
<dbReference type="Proteomes" id="UP000002320">
    <property type="component" value="Unassembled WGS sequence"/>
</dbReference>